<accession>A0A2N0Z8S4</accession>
<gene>
    <name evidence="2" type="ORF">CWS20_26400</name>
</gene>
<dbReference type="PANTHER" id="PTHR46211">
    <property type="entry name" value="GLYCEROPHOSPHORYL DIESTER PHOSPHODIESTERASE"/>
    <property type="match status" value="1"/>
</dbReference>
<keyword evidence="3" id="KW-1185">Reference proteome</keyword>
<feature type="domain" description="GP-PDE" evidence="1">
    <location>
        <begin position="36"/>
        <end position="271"/>
    </location>
</feature>
<dbReference type="GO" id="GO:0008081">
    <property type="term" value="F:phosphoric diester hydrolase activity"/>
    <property type="evidence" value="ECO:0007669"/>
    <property type="project" value="InterPro"/>
</dbReference>
<dbReference type="InterPro" id="IPR017946">
    <property type="entry name" value="PLC-like_Pdiesterase_TIM-brl"/>
</dbReference>
<dbReference type="PANTHER" id="PTHR46211:SF1">
    <property type="entry name" value="GLYCEROPHOSPHODIESTER PHOSPHODIESTERASE, CYTOPLASMIC"/>
    <property type="match status" value="1"/>
</dbReference>
<comment type="caution">
    <text evidence="2">The sequence shown here is derived from an EMBL/GenBank/DDBJ whole genome shotgun (WGS) entry which is preliminary data.</text>
</comment>
<organism evidence="2 3">
    <name type="scientific">Cytobacillus horneckiae</name>
    <dbReference type="NCBI Taxonomy" id="549687"/>
    <lineage>
        <taxon>Bacteria</taxon>
        <taxon>Bacillati</taxon>
        <taxon>Bacillota</taxon>
        <taxon>Bacilli</taxon>
        <taxon>Bacillales</taxon>
        <taxon>Bacillaceae</taxon>
        <taxon>Cytobacillus</taxon>
    </lineage>
</organism>
<dbReference type="EMBL" id="PISD01000084">
    <property type="protein sequence ID" value="PKG25909.1"/>
    <property type="molecule type" value="Genomic_DNA"/>
</dbReference>
<dbReference type="InterPro" id="IPR030395">
    <property type="entry name" value="GP_PDE_dom"/>
</dbReference>
<proteinExistence type="predicted"/>
<reference evidence="2 3" key="1">
    <citation type="journal article" date="2010" name="Int. J. Syst. Evol. Microbiol.">
        <title>Bacillus horneckiae sp. nov., isolated from a spacecraft-assembly clean room.</title>
        <authorList>
            <person name="Vaishampayan P."/>
            <person name="Probst A."/>
            <person name="Krishnamurthi S."/>
            <person name="Ghosh S."/>
            <person name="Osman S."/>
            <person name="McDowall A."/>
            <person name="Ruckmani A."/>
            <person name="Mayilraj S."/>
            <person name="Venkateswaran K."/>
        </authorList>
    </citation>
    <scope>NUCLEOTIDE SEQUENCE [LARGE SCALE GENOMIC DNA]</scope>
    <source>
        <strain evidence="3">1PO1SC</strain>
    </source>
</reference>
<evidence type="ECO:0000259" key="1">
    <source>
        <dbReference type="PROSITE" id="PS51704"/>
    </source>
</evidence>
<protein>
    <submittedName>
        <fullName evidence="2">Glycerophosphodiester phosphodiesterase</fullName>
    </submittedName>
</protein>
<dbReference type="SUPFAM" id="SSF51695">
    <property type="entry name" value="PLC-like phosphodiesterases"/>
    <property type="match status" value="1"/>
</dbReference>
<dbReference type="PROSITE" id="PS51704">
    <property type="entry name" value="GP_PDE"/>
    <property type="match status" value="1"/>
</dbReference>
<name>A0A2N0Z8S4_9BACI</name>
<dbReference type="AlphaFoldDB" id="A0A2N0Z8S4"/>
<dbReference type="Pfam" id="PF03009">
    <property type="entry name" value="GDPD"/>
    <property type="match status" value="1"/>
</dbReference>
<dbReference type="Proteomes" id="UP000233343">
    <property type="component" value="Unassembled WGS sequence"/>
</dbReference>
<evidence type="ECO:0000313" key="3">
    <source>
        <dbReference type="Proteomes" id="UP000233343"/>
    </source>
</evidence>
<evidence type="ECO:0000313" key="2">
    <source>
        <dbReference type="EMBL" id="PKG25909.1"/>
    </source>
</evidence>
<sequence length="272" mass="31716">MRRILLKYVRKAIATFSTKLNMMINIKREQLHSHSIMKIAHRGAAGECPENTFAAFERAVELGAEYIEIDVQLTKDNHIVVIHDFTIDRTTNGKGKVKDFTYNELQKFDAGSWFSPAFKGERIPLFKEVLTKYSGKIGLLIEFKKPSNYPGIEQLVAKEISNQLFNEEEIIVQSFDLQSLKKFQSFLPKIPIGLLINYPLHKKDITRFAKHIQYLNPKWTMVNQKLMKSLHEENLKTIVWTVNTYNELQHIKRWPIDGIVTNYLEIFDNEKS</sequence>
<dbReference type="Gene3D" id="3.20.20.190">
    <property type="entry name" value="Phosphatidylinositol (PI) phosphodiesterase"/>
    <property type="match status" value="1"/>
</dbReference>
<dbReference type="GO" id="GO:0006629">
    <property type="term" value="P:lipid metabolic process"/>
    <property type="evidence" value="ECO:0007669"/>
    <property type="project" value="InterPro"/>
</dbReference>